<keyword evidence="1" id="KW-0732">Signal</keyword>
<proteinExistence type="predicted"/>
<reference evidence="2 3" key="1">
    <citation type="submission" date="2017-10" db="EMBL/GenBank/DDBJ databases">
        <title>Bifidobacterium genomics.</title>
        <authorList>
            <person name="Lugli G.A."/>
            <person name="Milani C."/>
            <person name="Mancabelli L."/>
        </authorList>
    </citation>
    <scope>NUCLEOTIDE SEQUENCE [LARGE SCALE GENOMIC DNA]</scope>
    <source>
        <strain evidence="2 3">1542B</strain>
    </source>
</reference>
<accession>A0A2N3QFB0</accession>
<dbReference type="AlphaFoldDB" id="A0A2N3QFB0"/>
<dbReference type="PROSITE" id="PS51257">
    <property type="entry name" value="PROKAR_LIPOPROTEIN"/>
    <property type="match status" value="1"/>
</dbReference>
<organism evidence="2 3">
    <name type="scientific">Bifidobacterium thermophilum</name>
    <dbReference type="NCBI Taxonomy" id="33905"/>
    <lineage>
        <taxon>Bacteria</taxon>
        <taxon>Bacillati</taxon>
        <taxon>Actinomycetota</taxon>
        <taxon>Actinomycetes</taxon>
        <taxon>Bifidobacteriales</taxon>
        <taxon>Bifidobacteriaceae</taxon>
        <taxon>Bifidobacterium</taxon>
    </lineage>
</organism>
<comment type="caution">
    <text evidence="2">The sequence shown here is derived from an EMBL/GenBank/DDBJ whole genome shotgun (WGS) entry which is preliminary data.</text>
</comment>
<evidence type="ECO:0000313" key="2">
    <source>
        <dbReference type="EMBL" id="PKU89253.1"/>
    </source>
</evidence>
<gene>
    <name evidence="2" type="ORF">CQR47_1687</name>
</gene>
<dbReference type="EMBL" id="PCGY01000022">
    <property type="protein sequence ID" value="PKU89253.1"/>
    <property type="molecule type" value="Genomic_DNA"/>
</dbReference>
<dbReference type="RefSeq" id="WP_101452674.1">
    <property type="nucleotide sequence ID" value="NZ_PCGX01000012.1"/>
</dbReference>
<dbReference type="GeneID" id="78110596"/>
<feature type="signal peptide" evidence="1">
    <location>
        <begin position="1"/>
        <end position="28"/>
    </location>
</feature>
<protein>
    <recommendedName>
        <fullName evidence="4">Lipoprotein</fullName>
    </recommendedName>
</protein>
<sequence length="246" mass="27209">MKPKMMHVVAVGLAMAMVLSGCSMRTSAQKQETTSSPSASASQTGGKIASSLQEYAQFLLDADAKHPSMADEQKETIERAVKNNGKLTRADYEQAWSTYRTCITSRGWTSPPVIQHGDLYGEPQVNTKGMSKEQSDRLFEDIQDCAFKYKTNVDSLYRTQVGNPGLSSDTDQLIVDCLIKNGVVPVSFTKEQYKKEMGDDWSPGEKYVGPTSFSISDERVQSCFFAQGFYFNDDAGTSEPVWKPIS</sequence>
<evidence type="ECO:0008006" key="4">
    <source>
        <dbReference type="Google" id="ProtNLM"/>
    </source>
</evidence>
<dbReference type="STRING" id="33905.BTHE_0080"/>
<name>A0A2N3QFB0_9BIFI</name>
<feature type="chain" id="PRO_5039518250" description="Lipoprotein" evidence="1">
    <location>
        <begin position="29"/>
        <end position="246"/>
    </location>
</feature>
<evidence type="ECO:0000256" key="1">
    <source>
        <dbReference type="SAM" id="SignalP"/>
    </source>
</evidence>
<dbReference type="Proteomes" id="UP000233727">
    <property type="component" value="Unassembled WGS sequence"/>
</dbReference>
<evidence type="ECO:0000313" key="3">
    <source>
        <dbReference type="Proteomes" id="UP000233727"/>
    </source>
</evidence>